<dbReference type="GO" id="GO:0016787">
    <property type="term" value="F:hydrolase activity"/>
    <property type="evidence" value="ECO:0007669"/>
    <property type="project" value="InterPro"/>
</dbReference>
<dbReference type="Pfam" id="PF05378">
    <property type="entry name" value="Hydant_A_N"/>
    <property type="match status" value="1"/>
</dbReference>
<dbReference type="AlphaFoldDB" id="A0A238LJK3"/>
<dbReference type="InterPro" id="IPR043129">
    <property type="entry name" value="ATPase_NBD"/>
</dbReference>
<sequence length="514" mass="54358">MIRIGVDVGGTNTDAVVMDGDKILAGVKSPTTEDVMGGVANSITKVLEESGVKGEKVGAVMIGTTHFVNAVVERRHMEPTAAVRLCLPAAQCLPPMVDWPDDIREVVGGHYWMAKGGHEFDGREISALDMDELDRIAEEIAKAGLESIAISSVFSPVNDVMERTAMERLQKRLPDANFTLSSEIGRLGILERENAAIMNASLRALSRRTVDAFGRALEQVGLTCPYYITQNDGTLMNRDFVQAYPVLTFASGPTNSMRGASFLSGEADAIVVDIGGTTTDVGALVKGFPRQASTTVDVGGVRTNFRMPDVYSIALGGGTIVAGEGQKMTVGPRSVGYRILQDAMVFGGDTLTATDVVVALGLSGLGDASKVASLDKARLEHADAMIDEMVLNAVERMRVSPDPIPILAVGGGSILMPDQIGDLPVIRPDHFAVANAVGAAIGQISGEVDRIFSLESISRADALEQAREEATAKAVSAGAHPDTIELLDQEDVPLAYLPGQATRIRLKVVGSMDV</sequence>
<accession>A0A238LJK3</accession>
<evidence type="ECO:0000259" key="1">
    <source>
        <dbReference type="Pfam" id="PF01968"/>
    </source>
</evidence>
<keyword evidence="4" id="KW-1185">Reference proteome</keyword>
<dbReference type="Gene3D" id="3.30.420.40">
    <property type="match status" value="1"/>
</dbReference>
<dbReference type="PANTHER" id="PTHR11365">
    <property type="entry name" value="5-OXOPROLINASE RELATED"/>
    <property type="match status" value="1"/>
</dbReference>
<dbReference type="PANTHER" id="PTHR11365:SF10">
    <property type="entry name" value="HYDANTOINASE_OXOPROLINASE"/>
    <property type="match status" value="1"/>
</dbReference>
<dbReference type="RefSeq" id="WP_093994028.1">
    <property type="nucleotide sequence ID" value="NZ_FXZK01000013.1"/>
</dbReference>
<dbReference type="EMBL" id="FXZK01000013">
    <property type="protein sequence ID" value="SMY09859.1"/>
    <property type="molecule type" value="Genomic_DNA"/>
</dbReference>
<feature type="domain" description="Hydantoinase A/oxoprolinase" evidence="1">
    <location>
        <begin position="192"/>
        <end position="361"/>
    </location>
</feature>
<protein>
    <submittedName>
        <fullName evidence="3">Acetophenone carboxylase gamma subunit</fullName>
        <ecNumber evidence="3">6.4.1.8</ecNumber>
    </submittedName>
</protein>
<dbReference type="OrthoDB" id="9759608at2"/>
<keyword evidence="3" id="KW-0436">Ligase</keyword>
<dbReference type="InterPro" id="IPR008040">
    <property type="entry name" value="Hydant_A_N"/>
</dbReference>
<gene>
    <name evidence="3" type="primary">apc3_4</name>
    <name evidence="3" type="ORF">LOM8899_04031</name>
</gene>
<dbReference type="Pfam" id="PF01968">
    <property type="entry name" value="Hydantoinase_A"/>
    <property type="match status" value="1"/>
</dbReference>
<feature type="domain" description="Hydantoinase/oxoprolinase N-terminal" evidence="2">
    <location>
        <begin position="3"/>
        <end position="171"/>
    </location>
</feature>
<dbReference type="EC" id="6.4.1.8" evidence="3"/>
<reference evidence="3 4" key="1">
    <citation type="submission" date="2017-05" db="EMBL/GenBank/DDBJ databases">
        <authorList>
            <person name="Song R."/>
            <person name="Chenine A.L."/>
            <person name="Ruprecht R.M."/>
        </authorList>
    </citation>
    <scope>NUCLEOTIDE SEQUENCE [LARGE SCALE GENOMIC DNA]</scope>
    <source>
        <strain evidence="3 4">CECT 8899</strain>
    </source>
</reference>
<evidence type="ECO:0000313" key="4">
    <source>
        <dbReference type="Proteomes" id="UP000201613"/>
    </source>
</evidence>
<dbReference type="SUPFAM" id="SSF53067">
    <property type="entry name" value="Actin-like ATPase domain"/>
    <property type="match status" value="1"/>
</dbReference>
<proteinExistence type="predicted"/>
<dbReference type="InterPro" id="IPR045079">
    <property type="entry name" value="Oxoprolinase-like"/>
</dbReference>
<dbReference type="GO" id="GO:0016874">
    <property type="term" value="F:ligase activity"/>
    <property type="evidence" value="ECO:0007669"/>
    <property type="project" value="UniProtKB-KW"/>
</dbReference>
<name>A0A238LJK3_9RHOB</name>
<dbReference type="Proteomes" id="UP000201613">
    <property type="component" value="Unassembled WGS sequence"/>
</dbReference>
<evidence type="ECO:0000313" key="3">
    <source>
        <dbReference type="EMBL" id="SMY09859.1"/>
    </source>
</evidence>
<evidence type="ECO:0000259" key="2">
    <source>
        <dbReference type="Pfam" id="PF05378"/>
    </source>
</evidence>
<dbReference type="InterPro" id="IPR002821">
    <property type="entry name" value="Hydantoinase_A"/>
</dbReference>
<organism evidence="3 4">
    <name type="scientific">Flavimaricola marinus</name>
    <dbReference type="NCBI Taxonomy" id="1819565"/>
    <lineage>
        <taxon>Bacteria</taxon>
        <taxon>Pseudomonadati</taxon>
        <taxon>Pseudomonadota</taxon>
        <taxon>Alphaproteobacteria</taxon>
        <taxon>Rhodobacterales</taxon>
        <taxon>Paracoccaceae</taxon>
        <taxon>Flavimaricola</taxon>
    </lineage>
</organism>